<keyword evidence="1" id="KW-0732">Signal</keyword>
<evidence type="ECO:0000313" key="2">
    <source>
        <dbReference type="EMBL" id="AQZ52402.1"/>
    </source>
</evidence>
<dbReference type="RefSeq" id="WP_018065968.1">
    <property type="nucleotide sequence ID" value="NZ_AQWH01000018.1"/>
</dbReference>
<dbReference type="PANTHER" id="PTHR37953">
    <property type="entry name" value="UPF0127 PROTEIN MJ1496"/>
    <property type="match status" value="1"/>
</dbReference>
<evidence type="ECO:0008006" key="4">
    <source>
        <dbReference type="Google" id="ProtNLM"/>
    </source>
</evidence>
<dbReference type="AlphaFoldDB" id="A0A1U9Z478"/>
<reference evidence="2 3" key="1">
    <citation type="submission" date="2017-03" db="EMBL/GenBank/DDBJ databases">
        <title>Foreign affairs: Plasmid Transfer between Roseobacters and Rhizobia.</title>
        <authorList>
            <person name="Bartling P."/>
            <person name="Bunk B."/>
            <person name="Overmann J."/>
            <person name="Brinkmann H."/>
            <person name="Petersen J."/>
        </authorList>
    </citation>
    <scope>NUCLEOTIDE SEQUENCE [LARGE SCALE GENOMIC DNA]</scope>
    <source>
        <strain evidence="2 3">MACL11</strain>
    </source>
</reference>
<dbReference type="Proteomes" id="UP000191135">
    <property type="component" value="Chromosome"/>
</dbReference>
<dbReference type="InterPro" id="IPR038695">
    <property type="entry name" value="Saro_0823-like_sf"/>
</dbReference>
<sequence precursor="true">MKRTFGNWKMLAAAFLLLFGGLAVAQTEITFETSRLTLHTATGDHEIVVELAETEQQRQRGLMYRTELAPDHGMIFDLGQPRTASMWMANTLIPLDMVFIRTDGSVAGYYEQAEPGSKRVIASREPVKYVLELAGGQAQAYGLKPGDTVTGPALKQ</sequence>
<evidence type="ECO:0000256" key="1">
    <source>
        <dbReference type="SAM" id="SignalP"/>
    </source>
</evidence>
<feature type="chain" id="PRO_5010744818" description="ACR" evidence="1">
    <location>
        <begin position="26"/>
        <end position="156"/>
    </location>
</feature>
<dbReference type="InterPro" id="IPR003795">
    <property type="entry name" value="DUF192"/>
</dbReference>
<protein>
    <recommendedName>
        <fullName evidence="4">ACR</fullName>
    </recommendedName>
</protein>
<name>A0A1U9Z478_9HYPH</name>
<dbReference type="KEGG" id="mmed:Mame_03084"/>
<dbReference type="eggNOG" id="COG1430">
    <property type="taxonomic scope" value="Bacteria"/>
</dbReference>
<gene>
    <name evidence="2" type="ORF">Mame_03084</name>
</gene>
<keyword evidence="3" id="KW-1185">Reference proteome</keyword>
<accession>A0A1U9Z478</accession>
<feature type="signal peptide" evidence="1">
    <location>
        <begin position="1"/>
        <end position="25"/>
    </location>
</feature>
<dbReference type="Gene3D" id="2.60.120.1140">
    <property type="entry name" value="Protein of unknown function DUF192"/>
    <property type="match status" value="1"/>
</dbReference>
<dbReference type="PANTHER" id="PTHR37953:SF1">
    <property type="entry name" value="UPF0127 PROTEIN MJ1496"/>
    <property type="match status" value="1"/>
</dbReference>
<evidence type="ECO:0000313" key="3">
    <source>
        <dbReference type="Proteomes" id="UP000191135"/>
    </source>
</evidence>
<organism evidence="2 3">
    <name type="scientific">Martelella mediterranea DSM 17316</name>
    <dbReference type="NCBI Taxonomy" id="1122214"/>
    <lineage>
        <taxon>Bacteria</taxon>
        <taxon>Pseudomonadati</taxon>
        <taxon>Pseudomonadota</taxon>
        <taxon>Alphaproteobacteria</taxon>
        <taxon>Hyphomicrobiales</taxon>
        <taxon>Aurantimonadaceae</taxon>
        <taxon>Martelella</taxon>
    </lineage>
</organism>
<proteinExistence type="predicted"/>
<dbReference type="Pfam" id="PF02643">
    <property type="entry name" value="DUF192"/>
    <property type="match status" value="1"/>
</dbReference>
<dbReference type="OrthoDB" id="9808290at2"/>
<dbReference type="EMBL" id="CP020330">
    <property type="protein sequence ID" value="AQZ52402.1"/>
    <property type="molecule type" value="Genomic_DNA"/>
</dbReference>